<evidence type="ECO:0000256" key="2">
    <source>
        <dbReference type="ARBA" id="ARBA00022801"/>
    </source>
</evidence>
<evidence type="ECO:0000256" key="3">
    <source>
        <dbReference type="ARBA" id="ARBA00022806"/>
    </source>
</evidence>
<dbReference type="EMBL" id="CP055905">
    <property type="protein sequence ID" value="QMR42939.1"/>
    <property type="molecule type" value="Genomic_DNA"/>
</dbReference>
<dbReference type="AlphaFoldDB" id="A0AAP9R329"/>
<organism evidence="7 8">
    <name type="scientific">Klebsiella aerogenes</name>
    <name type="common">Enterobacter aerogenes</name>
    <dbReference type="NCBI Taxonomy" id="548"/>
    <lineage>
        <taxon>Bacteria</taxon>
        <taxon>Pseudomonadati</taxon>
        <taxon>Pseudomonadota</taxon>
        <taxon>Gammaproteobacteria</taxon>
        <taxon>Enterobacterales</taxon>
        <taxon>Enterobacteriaceae</taxon>
        <taxon>Klebsiella/Raoultella group</taxon>
        <taxon>Klebsiella</taxon>
    </lineage>
</organism>
<geneLocation type="plasmid" evidence="8">
    <name>prhbstw-00938_2</name>
</geneLocation>
<dbReference type="Gene3D" id="3.40.50.300">
    <property type="entry name" value="P-loop containing nucleotide triphosphate hydrolases"/>
    <property type="match status" value="2"/>
</dbReference>
<dbReference type="RefSeq" id="WP_182015711.1">
    <property type="nucleotide sequence ID" value="NZ_CP055905.1"/>
</dbReference>
<keyword evidence="4" id="KW-0067">ATP-binding</keyword>
<keyword evidence="3" id="KW-0347">Helicase</keyword>
<feature type="region of interest" description="Disordered" evidence="5">
    <location>
        <begin position="491"/>
        <end position="515"/>
    </location>
</feature>
<feature type="domain" description="UvrD-like helicase ATP-binding" evidence="6">
    <location>
        <begin position="178"/>
        <end position="230"/>
    </location>
</feature>
<dbReference type="Proteomes" id="UP000514462">
    <property type="component" value="Plasmid pRHBSTW-00938_2"/>
</dbReference>
<dbReference type="GO" id="GO:0016787">
    <property type="term" value="F:hydrolase activity"/>
    <property type="evidence" value="ECO:0007669"/>
    <property type="project" value="UniProtKB-KW"/>
</dbReference>
<evidence type="ECO:0000256" key="5">
    <source>
        <dbReference type="SAM" id="MobiDB-lite"/>
    </source>
</evidence>
<keyword evidence="1" id="KW-0547">Nucleotide-binding</keyword>
<dbReference type="GO" id="GO:0000724">
    <property type="term" value="P:double-strand break repair via homologous recombination"/>
    <property type="evidence" value="ECO:0007669"/>
    <property type="project" value="TreeGrafter"/>
</dbReference>
<evidence type="ECO:0000259" key="6">
    <source>
        <dbReference type="Pfam" id="PF00580"/>
    </source>
</evidence>
<keyword evidence="7" id="KW-0614">Plasmid</keyword>
<evidence type="ECO:0000313" key="8">
    <source>
        <dbReference type="Proteomes" id="UP000514462"/>
    </source>
</evidence>
<dbReference type="InterPro" id="IPR000212">
    <property type="entry name" value="DNA_helicase_UvrD/REP"/>
</dbReference>
<accession>A0AAP9R329</accession>
<keyword evidence="2" id="KW-0378">Hydrolase</keyword>
<dbReference type="SUPFAM" id="SSF52540">
    <property type="entry name" value="P-loop containing nucleoside triphosphate hydrolases"/>
    <property type="match status" value="1"/>
</dbReference>
<dbReference type="GO" id="GO:0031297">
    <property type="term" value="P:replication fork processing"/>
    <property type="evidence" value="ECO:0007669"/>
    <property type="project" value="TreeGrafter"/>
</dbReference>
<reference evidence="8" key="1">
    <citation type="submission" date="2020-06" db="EMBL/GenBank/DDBJ databases">
        <title>REHAB project genomes.</title>
        <authorList>
            <person name="Shaw L.P."/>
        </authorList>
    </citation>
    <scope>NUCLEOTIDE SEQUENCE [LARGE SCALE GENOMIC DNA]</scope>
    <source>
        <strain evidence="8">RHBSTW-00938</strain>
        <plasmid evidence="8">prhbstw-00938_2</plasmid>
    </source>
</reference>
<dbReference type="PANTHER" id="PTHR11070">
    <property type="entry name" value="UVRD / RECB / PCRA DNA HELICASE FAMILY MEMBER"/>
    <property type="match status" value="1"/>
</dbReference>
<dbReference type="GO" id="GO:0003677">
    <property type="term" value="F:DNA binding"/>
    <property type="evidence" value="ECO:0007669"/>
    <property type="project" value="InterPro"/>
</dbReference>
<dbReference type="InterPro" id="IPR014016">
    <property type="entry name" value="UvrD-like_ATP-bd"/>
</dbReference>
<evidence type="ECO:0000256" key="4">
    <source>
        <dbReference type="ARBA" id="ARBA00022840"/>
    </source>
</evidence>
<evidence type="ECO:0000313" key="7">
    <source>
        <dbReference type="EMBL" id="QMR42939.1"/>
    </source>
</evidence>
<dbReference type="Pfam" id="PF00580">
    <property type="entry name" value="UvrD-helicase"/>
    <property type="match status" value="1"/>
</dbReference>
<sequence>MSYTRTPEQDAVIRLQGQLLVVGEFACTGKTTTLMRYAQANPQRRMLCLAYNRAIRDEAERKFPFNVECKTSHQLAWANFGRHYQKRLRGNLRITDVARLRNSRFWPLAKTAQTTLTNFLCSAEPKPRLIHLPPEEDRAGIDPGQMLGAAQILWQKMQCTDGVFPVTHDTYLKLFQLSIPDMATRRDTILFDETQDANPVTPAIVLNQPCRVILVGDRHEQIYRFRGADSALDVPVLAGADRLWLTQSFRCGLAVARQANVLLREAGEPRAVTGSETDDEVLARLPAEYADNHYTVLSRIVTCVIGAALTASLEEKHVYWVGGIEGYRTEEQEDLFWFSADMPERMKTTALLREYRDYDEYCRVAKATSDAEMGQSVRLLEMYFPLPQKLAIMRRQAVTREKDANVTVCTAHRSKGLEWPVVVLGDDFADIPDPLLSTDERTDEINLLYVSTIRAMKMRVINEVMEVLNGQDNVHIVTKAIKTGPVLNVATDDSREAEEDEGRSSNGDDAVEALC</sequence>
<dbReference type="GO" id="GO:0043138">
    <property type="term" value="F:3'-5' DNA helicase activity"/>
    <property type="evidence" value="ECO:0007669"/>
    <property type="project" value="TreeGrafter"/>
</dbReference>
<dbReference type="InterPro" id="IPR027417">
    <property type="entry name" value="P-loop_NTPase"/>
</dbReference>
<dbReference type="PANTHER" id="PTHR11070:SF30">
    <property type="entry name" value="F-BOX DNA HELICASE 1"/>
    <property type="match status" value="1"/>
</dbReference>
<dbReference type="GO" id="GO:0005524">
    <property type="term" value="F:ATP binding"/>
    <property type="evidence" value="ECO:0007669"/>
    <property type="project" value="UniProtKB-KW"/>
</dbReference>
<name>A0AAP9R329_KLEAE</name>
<gene>
    <name evidence="7" type="ORF">HV331_25865</name>
</gene>
<proteinExistence type="predicted"/>
<evidence type="ECO:0000256" key="1">
    <source>
        <dbReference type="ARBA" id="ARBA00022741"/>
    </source>
</evidence>
<protein>
    <submittedName>
        <fullName evidence="7">AAA family ATPase</fullName>
    </submittedName>
</protein>